<organism evidence="2 3">
    <name type="scientific">Ensete ventricosum</name>
    <name type="common">Abyssinian banana</name>
    <name type="synonym">Musa ensete</name>
    <dbReference type="NCBI Taxonomy" id="4639"/>
    <lineage>
        <taxon>Eukaryota</taxon>
        <taxon>Viridiplantae</taxon>
        <taxon>Streptophyta</taxon>
        <taxon>Embryophyta</taxon>
        <taxon>Tracheophyta</taxon>
        <taxon>Spermatophyta</taxon>
        <taxon>Magnoliopsida</taxon>
        <taxon>Liliopsida</taxon>
        <taxon>Zingiberales</taxon>
        <taxon>Musaceae</taxon>
        <taxon>Ensete</taxon>
    </lineage>
</organism>
<dbReference type="EMBL" id="AMZH03014477">
    <property type="protein sequence ID" value="RRT47580.1"/>
    <property type="molecule type" value="Genomic_DNA"/>
</dbReference>
<evidence type="ECO:0000256" key="1">
    <source>
        <dbReference type="SAM" id="MobiDB-lite"/>
    </source>
</evidence>
<name>A0A426Y791_ENSVE</name>
<accession>A0A426Y791</accession>
<gene>
    <name evidence="2" type="ORF">B296_00040961</name>
</gene>
<protein>
    <submittedName>
        <fullName evidence="2">Uncharacterized protein</fullName>
    </submittedName>
</protein>
<dbReference type="AlphaFoldDB" id="A0A426Y791"/>
<dbReference type="Proteomes" id="UP000287651">
    <property type="component" value="Unassembled WGS sequence"/>
</dbReference>
<sequence>MRLGTRLECIGSSPRVSGACQDGIREFVGRRPRLAGRLSGVAERLAGSLIMTMKKSYISDMDPGSSLGVGLRFDDAVRAHREFARTSSNVSGKSLETCREIIGGRPPDSPQGMSEVAELWE</sequence>
<comment type="caution">
    <text evidence="2">The sequence shown here is derived from an EMBL/GenBank/DDBJ whole genome shotgun (WGS) entry which is preliminary data.</text>
</comment>
<evidence type="ECO:0000313" key="2">
    <source>
        <dbReference type="EMBL" id="RRT47580.1"/>
    </source>
</evidence>
<feature type="region of interest" description="Disordered" evidence="1">
    <location>
        <begin position="102"/>
        <end position="121"/>
    </location>
</feature>
<reference evidence="2 3" key="1">
    <citation type="journal article" date="2014" name="Agronomy (Basel)">
        <title>A Draft Genome Sequence for Ensete ventricosum, the Drought-Tolerant Tree Against Hunger.</title>
        <authorList>
            <person name="Harrison J."/>
            <person name="Moore K.A."/>
            <person name="Paszkiewicz K."/>
            <person name="Jones T."/>
            <person name="Grant M."/>
            <person name="Ambacheew D."/>
            <person name="Muzemil S."/>
            <person name="Studholme D.J."/>
        </authorList>
    </citation>
    <scope>NUCLEOTIDE SEQUENCE [LARGE SCALE GENOMIC DNA]</scope>
</reference>
<proteinExistence type="predicted"/>
<evidence type="ECO:0000313" key="3">
    <source>
        <dbReference type="Proteomes" id="UP000287651"/>
    </source>
</evidence>